<dbReference type="PANTHER" id="PTHR46082:SF11">
    <property type="entry name" value="AAA+ ATPASE DOMAIN-CONTAINING PROTEIN-RELATED"/>
    <property type="match status" value="1"/>
</dbReference>
<dbReference type="Gene3D" id="3.40.50.1580">
    <property type="entry name" value="Nucleoside phosphorylase domain"/>
    <property type="match status" value="1"/>
</dbReference>
<dbReference type="Gene3D" id="3.40.50.300">
    <property type="entry name" value="P-loop containing nucleotide triphosphate hydrolases"/>
    <property type="match status" value="1"/>
</dbReference>
<reference evidence="7" key="2">
    <citation type="journal article" date="2023" name="IMA Fungus">
        <title>Comparative genomic study of the Penicillium genus elucidates a diverse pangenome and 15 lateral gene transfer events.</title>
        <authorList>
            <person name="Petersen C."/>
            <person name="Sorensen T."/>
            <person name="Nielsen M.R."/>
            <person name="Sondergaard T.E."/>
            <person name="Sorensen J.L."/>
            <person name="Fitzpatrick D.A."/>
            <person name="Frisvad J.C."/>
            <person name="Nielsen K.L."/>
        </authorList>
    </citation>
    <scope>NUCLEOTIDE SEQUENCE</scope>
    <source>
        <strain evidence="7">IBT 21472</strain>
    </source>
</reference>
<name>A0A9W9Q331_9EURO</name>
<evidence type="ECO:0000259" key="4">
    <source>
        <dbReference type="Pfam" id="PF22939"/>
    </source>
</evidence>
<dbReference type="EMBL" id="JAPZBO010000002">
    <property type="protein sequence ID" value="KAJ5323685.1"/>
    <property type="molecule type" value="Genomic_DNA"/>
</dbReference>
<keyword evidence="2" id="KW-0040">ANK repeat</keyword>
<dbReference type="GO" id="GO:0009116">
    <property type="term" value="P:nucleoside metabolic process"/>
    <property type="evidence" value="ECO:0007669"/>
    <property type="project" value="InterPro"/>
</dbReference>
<dbReference type="Proteomes" id="UP001147746">
    <property type="component" value="Unassembled WGS sequence"/>
</dbReference>
<evidence type="ECO:0008006" key="9">
    <source>
        <dbReference type="Google" id="ProtNLM"/>
    </source>
</evidence>
<dbReference type="PROSITE" id="PS50088">
    <property type="entry name" value="ANK_REPEAT"/>
    <property type="match status" value="2"/>
</dbReference>
<evidence type="ECO:0000259" key="5">
    <source>
        <dbReference type="Pfam" id="PF23239"/>
    </source>
</evidence>
<dbReference type="InterPro" id="IPR054471">
    <property type="entry name" value="GPIID_WHD"/>
</dbReference>
<dbReference type="Pfam" id="PF22939">
    <property type="entry name" value="WHD_GPIID"/>
    <property type="match status" value="1"/>
</dbReference>
<dbReference type="Pfam" id="PF12796">
    <property type="entry name" value="Ank_2"/>
    <property type="match status" value="1"/>
</dbReference>
<organism evidence="7 8">
    <name type="scientific">Penicillium atrosanguineum</name>
    <dbReference type="NCBI Taxonomy" id="1132637"/>
    <lineage>
        <taxon>Eukaryota</taxon>
        <taxon>Fungi</taxon>
        <taxon>Dikarya</taxon>
        <taxon>Ascomycota</taxon>
        <taxon>Pezizomycotina</taxon>
        <taxon>Eurotiomycetes</taxon>
        <taxon>Eurotiomycetidae</taxon>
        <taxon>Eurotiales</taxon>
        <taxon>Aspergillaceae</taxon>
        <taxon>Penicillium</taxon>
    </lineage>
</organism>
<dbReference type="PANTHER" id="PTHR46082">
    <property type="entry name" value="ATP/GTP-BINDING PROTEIN-RELATED"/>
    <property type="match status" value="1"/>
</dbReference>
<keyword evidence="3" id="KW-0732">Signal</keyword>
<comment type="caution">
    <text evidence="7">The sequence shown here is derived from an EMBL/GenBank/DDBJ whole genome shotgun (WGS) entry which is preliminary data.</text>
</comment>
<evidence type="ECO:0000256" key="1">
    <source>
        <dbReference type="ARBA" id="ARBA00022737"/>
    </source>
</evidence>
<feature type="domain" description="Nephrocystin 3-like N-terminal" evidence="6">
    <location>
        <begin position="382"/>
        <end position="502"/>
    </location>
</feature>
<proteinExistence type="predicted"/>
<dbReference type="InterPro" id="IPR053137">
    <property type="entry name" value="NLR-like"/>
</dbReference>
<dbReference type="InterPro" id="IPR035994">
    <property type="entry name" value="Nucleoside_phosphorylase_sf"/>
</dbReference>
<feature type="repeat" description="ANK" evidence="2">
    <location>
        <begin position="1345"/>
        <end position="1366"/>
    </location>
</feature>
<protein>
    <recommendedName>
        <fullName evidence="9">Nucleoside phosphorylase domain-containing protein</fullName>
    </recommendedName>
</protein>
<dbReference type="Pfam" id="PF24883">
    <property type="entry name" value="NPHP3_N"/>
    <property type="match status" value="1"/>
</dbReference>
<dbReference type="InterPro" id="IPR002110">
    <property type="entry name" value="Ankyrin_rpt"/>
</dbReference>
<evidence type="ECO:0000313" key="8">
    <source>
        <dbReference type="Proteomes" id="UP001147746"/>
    </source>
</evidence>
<dbReference type="InterPro" id="IPR036770">
    <property type="entry name" value="Ankyrin_rpt-contain_sf"/>
</dbReference>
<feature type="domain" description="DUF7069" evidence="5">
    <location>
        <begin position="533"/>
        <end position="589"/>
    </location>
</feature>
<accession>A0A9W9Q331</accession>
<evidence type="ECO:0000256" key="2">
    <source>
        <dbReference type="PROSITE-ProRule" id="PRU00023"/>
    </source>
</evidence>
<feature type="chain" id="PRO_5040721015" description="Nucleoside phosphorylase domain-containing protein" evidence="3">
    <location>
        <begin position="23"/>
        <end position="1421"/>
    </location>
</feature>
<dbReference type="SUPFAM" id="SSF48403">
    <property type="entry name" value="Ankyrin repeat"/>
    <property type="match status" value="2"/>
</dbReference>
<dbReference type="SMART" id="SM00248">
    <property type="entry name" value="ANK"/>
    <property type="match status" value="8"/>
</dbReference>
<keyword evidence="8" id="KW-1185">Reference proteome</keyword>
<dbReference type="Gene3D" id="1.25.40.20">
    <property type="entry name" value="Ankyrin repeat-containing domain"/>
    <property type="match status" value="3"/>
</dbReference>
<reference evidence="7" key="1">
    <citation type="submission" date="2022-12" db="EMBL/GenBank/DDBJ databases">
        <authorList>
            <person name="Petersen C."/>
        </authorList>
    </citation>
    <scope>NUCLEOTIDE SEQUENCE</scope>
    <source>
        <strain evidence="7">IBT 21472</strain>
    </source>
</reference>
<evidence type="ECO:0000313" key="7">
    <source>
        <dbReference type="EMBL" id="KAJ5323685.1"/>
    </source>
</evidence>
<dbReference type="InterPro" id="IPR027417">
    <property type="entry name" value="P-loop_NTPase"/>
</dbReference>
<evidence type="ECO:0000259" key="6">
    <source>
        <dbReference type="Pfam" id="PF24883"/>
    </source>
</evidence>
<sequence>MSEQYTVGIICALALEATAVVAMLDDVYTDMIDQDQHDHNSYRYGRLNHHKVAIASLGSGVYGTNSAAVVATDMKRTFKNLRFGLMVGIGGAAPVPSLEEHDIRLGDVVIGKPAGTYGGVVQFDYGKTTQEDGIVLKGSLPSPPYALLTALSRLETDQELGECALTDSLSAMFEKRPGMEKRYGYPGAENDVLYDAEYVHPKPETTCASCEVSKRVSRGTRGSSEPWVFCGTIGSSNTVMKDAITRDRLREGLGVLCFEMEAAGLFDFPSIVIRGVSDYSDSHKNDRWQRYAAATAAACAKTLLGYITPATVYKQQTITELIEIESKKIRDIMKADRENELRTKCHQFFDVLPYQTYKNVNPDREVETCHWLKRLWTKWSQEISQFAIFFFKDNEHQENISMSLCCLLHQLFSQVPQLLSHALPIWQERKETLKKDSDELWSLFIKAATDLGAGNVVVVFDALDECSEKSRQQLMERLKAFYSKALQDTARKAHLKFIVTSRPYFSIESEFKTAIRVPAIHLAGEAESTQVKAEIDIVIKSKMRTLMEKLGLNEEIRGSIETKVLSMENRTYLWINLFMDDLEYRVKRGEKLRARNLEQLPLTVEAAYEKLLDRHTDNFRSRRDALLLLHLIVGARKPITVKEMDVAFNLALESSEGSLVYELDREFLDGDRLVTRIRALCGLFVTIVDSRIYLIHQTAKDFLLNRNSHIENFSNVLTEGQDTVERANAKCWKASIHSPLYNSLWAHITLSCLLILDFESNVLITVHGDRGQVQMLFRYSAMHWGDYFLSSSSSKQRSLQSHALRLYEAAQSGSSMWFDAYHRPHLKWLKLESRPTSLTIACLLGHSHCVELMLPEQERPASTSLEWCLGSDQLDPIISSIRAGHLEVVKLLLDHGKIRAGSELCAFAILVSSVHGHNPILKALLDLGEHTEHKNEQQDPSYTEILQFTLIAVSMLGSVEAMKLLAADNTIFDPVFEQVIDAAVVHNRQELFWVAMDKECNPPRSEREKQHILNYALRIALDRGDTSFGRQILKKGASPNGISSRTFHQDSLARKVSERLFHSKGQELLSTIHGCIFAEALRIARALTIPNIFQNIVRARVPPLINAVLRGNIESASLLVEHGANINAISKVKLPAVNNTTALGIALDKNHREIAMLLIKRGARVQDNLRGNKKTLQENFESVIKELLQDGFGIESAGRDTYIQAMRTAEHLDCQDLLTHLRQYEPSITNADLDKGIPNRGFGSAGNSQEEREFQEFMRNLPRNFPKFFPGGQNTALPDNASLADHASINEHYNLRSLIDKGLDPNGRGKDFDKIALHWAAERNQKNRVVILLSMGSNPNTLDCFGQTPLHYAAEKGYEEVTRLLLPVTDALIVDKKGRTALRCARVNGHTNVVQMLVPFYSAGRREKTLSYYMKERGYKA</sequence>
<keyword evidence="1" id="KW-0677">Repeat</keyword>
<dbReference type="SUPFAM" id="SSF53167">
    <property type="entry name" value="Purine and uridine phosphorylases"/>
    <property type="match status" value="1"/>
</dbReference>
<dbReference type="InterPro" id="IPR055497">
    <property type="entry name" value="DUF7069"/>
</dbReference>
<feature type="domain" description="GPI inositol-deacylase winged helix" evidence="4">
    <location>
        <begin position="614"/>
        <end position="707"/>
    </location>
</feature>
<gene>
    <name evidence="7" type="ORF">N7476_002285</name>
</gene>
<feature type="repeat" description="ANK" evidence="2">
    <location>
        <begin position="1099"/>
        <end position="1131"/>
    </location>
</feature>
<evidence type="ECO:0000256" key="3">
    <source>
        <dbReference type="SAM" id="SignalP"/>
    </source>
</evidence>
<dbReference type="GO" id="GO:0003824">
    <property type="term" value="F:catalytic activity"/>
    <property type="evidence" value="ECO:0007669"/>
    <property type="project" value="InterPro"/>
</dbReference>
<feature type="signal peptide" evidence="3">
    <location>
        <begin position="1"/>
        <end position="22"/>
    </location>
</feature>
<dbReference type="Pfam" id="PF23239">
    <property type="entry name" value="DUF7069"/>
    <property type="match status" value="1"/>
</dbReference>
<dbReference type="InterPro" id="IPR056884">
    <property type="entry name" value="NPHP3-like_N"/>
</dbReference>
<dbReference type="PROSITE" id="PS50297">
    <property type="entry name" value="ANK_REP_REGION"/>
    <property type="match status" value="1"/>
</dbReference>